<proteinExistence type="predicted"/>
<dbReference type="InterPro" id="IPR028002">
    <property type="entry name" value="Myb_DNA-bind_5"/>
</dbReference>
<organism evidence="5 6">
    <name type="scientific">Meloidogyne enterolobii</name>
    <name type="common">Root-knot nematode worm</name>
    <name type="synonym">Meloidogyne mayaguensis</name>
    <dbReference type="NCBI Taxonomy" id="390850"/>
    <lineage>
        <taxon>Eukaryota</taxon>
        <taxon>Metazoa</taxon>
        <taxon>Ecdysozoa</taxon>
        <taxon>Nematoda</taxon>
        <taxon>Chromadorea</taxon>
        <taxon>Rhabditida</taxon>
        <taxon>Tylenchina</taxon>
        <taxon>Tylenchomorpha</taxon>
        <taxon>Tylenchoidea</taxon>
        <taxon>Meloidogynidae</taxon>
        <taxon>Meloidogyninae</taxon>
        <taxon>Meloidogyne</taxon>
    </lineage>
</organism>
<sequence>MNVRQRGPSWTDNELTAFCKAVESRHEVLFNTQTGPNYKKIIDDAWSEVANECVKLGHMRFANRAVKDLKDNLWSKKIIYGLKDLKDNLWSRS</sequence>
<evidence type="ECO:0000259" key="4">
    <source>
        <dbReference type="Pfam" id="PF13873"/>
    </source>
</evidence>
<accession>A0A6V7UG57</accession>
<dbReference type="EMBL" id="CAJEWN010000056">
    <property type="protein sequence ID" value="CAD2154530.1"/>
    <property type="molecule type" value="Genomic_DNA"/>
</dbReference>
<reference evidence="5 6" key="1">
    <citation type="submission" date="2020-08" db="EMBL/GenBank/DDBJ databases">
        <authorList>
            <person name="Koutsovoulos G."/>
            <person name="Danchin GJ E."/>
        </authorList>
    </citation>
    <scope>NUCLEOTIDE SEQUENCE [LARGE SCALE GENOMIC DNA]</scope>
</reference>
<dbReference type="Pfam" id="PF13873">
    <property type="entry name" value="Myb_DNA-bind_5"/>
    <property type="match status" value="1"/>
</dbReference>
<protein>
    <recommendedName>
        <fullName evidence="2">Regulatory protein zeste</fullName>
    </recommendedName>
</protein>
<comment type="function">
    <text evidence="3">Involved in transvection phenomena (= synapsis-dependent gene expression), where the synaptic pairing of chromosomes carrying genes with which zeste interacts influences the expression of these genes. Zeste binds to DNA and stimulates transcription from a nearby promoter.</text>
</comment>
<dbReference type="Proteomes" id="UP000580250">
    <property type="component" value="Unassembled WGS sequence"/>
</dbReference>
<evidence type="ECO:0000313" key="6">
    <source>
        <dbReference type="Proteomes" id="UP000580250"/>
    </source>
</evidence>
<evidence type="ECO:0000313" key="5">
    <source>
        <dbReference type="EMBL" id="CAD2154530.1"/>
    </source>
</evidence>
<name>A0A6V7UG57_MELEN</name>
<evidence type="ECO:0000256" key="3">
    <source>
        <dbReference type="ARBA" id="ARBA00025466"/>
    </source>
</evidence>
<evidence type="ECO:0000256" key="1">
    <source>
        <dbReference type="ARBA" id="ARBA00011764"/>
    </source>
</evidence>
<feature type="domain" description="Myb/SANT-like DNA-binding" evidence="4">
    <location>
        <begin position="6"/>
        <end position="72"/>
    </location>
</feature>
<comment type="subunit">
    <text evidence="1">Self-associates forming complexes of several hundred monomers.</text>
</comment>
<comment type="caution">
    <text evidence="5">The sequence shown here is derived from an EMBL/GenBank/DDBJ whole genome shotgun (WGS) entry which is preliminary data.</text>
</comment>
<dbReference type="AlphaFoldDB" id="A0A6V7UG57"/>
<evidence type="ECO:0000256" key="2">
    <source>
        <dbReference type="ARBA" id="ARBA00016807"/>
    </source>
</evidence>
<gene>
    <name evidence="5" type="ORF">MENT_LOCUS11526</name>
</gene>